<keyword evidence="1" id="KW-0813">Transport</keyword>
<proteinExistence type="inferred from homology"/>
<dbReference type="AlphaFoldDB" id="A0A1T4T685"/>
<dbReference type="InterPro" id="IPR023996">
    <property type="entry name" value="TonB-dep_OMP_SusC/RagA"/>
</dbReference>
<dbReference type="InterPro" id="IPR012910">
    <property type="entry name" value="Plug_dom"/>
</dbReference>
<dbReference type="Pfam" id="PF07715">
    <property type="entry name" value="Plug"/>
    <property type="match status" value="1"/>
</dbReference>
<reference evidence="5" key="1">
    <citation type="submission" date="2017-02" db="EMBL/GenBank/DDBJ databases">
        <authorList>
            <person name="Varghese N."/>
            <person name="Submissions S."/>
        </authorList>
    </citation>
    <scope>NUCLEOTIDE SEQUENCE [LARGE SCALE GENOMIC DNA]</scope>
    <source>
        <strain evidence="5">DSM 22224</strain>
    </source>
</reference>
<keyword evidence="5" id="KW-1185">Reference proteome</keyword>
<comment type="subcellular location">
    <subcellularLocation>
        <location evidence="1">Cell outer membrane</location>
        <topology evidence="1">Multi-pass membrane protein</topology>
    </subcellularLocation>
</comment>
<dbReference type="OrthoDB" id="601197at2"/>
<evidence type="ECO:0000313" key="5">
    <source>
        <dbReference type="Proteomes" id="UP000190367"/>
    </source>
</evidence>
<dbReference type="Pfam" id="PF13715">
    <property type="entry name" value="CarbopepD_reg_2"/>
    <property type="match status" value="1"/>
</dbReference>
<dbReference type="SUPFAM" id="SSF56935">
    <property type="entry name" value="Porins"/>
    <property type="match status" value="1"/>
</dbReference>
<dbReference type="GO" id="GO:0009279">
    <property type="term" value="C:cell outer membrane"/>
    <property type="evidence" value="ECO:0007669"/>
    <property type="project" value="UniProtKB-SubCell"/>
</dbReference>
<dbReference type="RefSeq" id="WP_078671417.1">
    <property type="nucleotide sequence ID" value="NZ_FUWZ01000004.1"/>
</dbReference>
<dbReference type="InterPro" id="IPR023997">
    <property type="entry name" value="TonB-dep_OMP_SusC/RagA_CS"/>
</dbReference>
<evidence type="ECO:0000256" key="2">
    <source>
        <dbReference type="SAM" id="SignalP"/>
    </source>
</evidence>
<organism evidence="4 5">
    <name type="scientific">Chitinophaga eiseniae</name>
    <dbReference type="NCBI Taxonomy" id="634771"/>
    <lineage>
        <taxon>Bacteria</taxon>
        <taxon>Pseudomonadati</taxon>
        <taxon>Bacteroidota</taxon>
        <taxon>Chitinophagia</taxon>
        <taxon>Chitinophagales</taxon>
        <taxon>Chitinophagaceae</taxon>
        <taxon>Chitinophaga</taxon>
    </lineage>
</organism>
<name>A0A1T4T685_9BACT</name>
<dbReference type="NCBIfam" id="TIGR04057">
    <property type="entry name" value="SusC_RagA_signa"/>
    <property type="match status" value="1"/>
</dbReference>
<comment type="similarity">
    <text evidence="1">Belongs to the TonB-dependent receptor family.</text>
</comment>
<keyword evidence="2" id="KW-0732">Signal</keyword>
<dbReference type="SUPFAM" id="SSF49464">
    <property type="entry name" value="Carboxypeptidase regulatory domain-like"/>
    <property type="match status" value="1"/>
</dbReference>
<evidence type="ECO:0000259" key="3">
    <source>
        <dbReference type="Pfam" id="PF07715"/>
    </source>
</evidence>
<dbReference type="STRING" id="634771.SAMN04488128_10445"/>
<dbReference type="Gene3D" id="2.60.40.1120">
    <property type="entry name" value="Carboxypeptidase-like, regulatory domain"/>
    <property type="match status" value="1"/>
</dbReference>
<dbReference type="EMBL" id="FUWZ01000004">
    <property type="protein sequence ID" value="SKA36060.1"/>
    <property type="molecule type" value="Genomic_DNA"/>
</dbReference>
<protein>
    <submittedName>
        <fullName evidence="4">TonB-linked outer membrane protein, SusC/RagA family</fullName>
    </submittedName>
</protein>
<evidence type="ECO:0000313" key="4">
    <source>
        <dbReference type="EMBL" id="SKA36060.1"/>
    </source>
</evidence>
<dbReference type="InterPro" id="IPR037066">
    <property type="entry name" value="Plug_dom_sf"/>
</dbReference>
<keyword evidence="1" id="KW-0998">Cell outer membrane</keyword>
<dbReference type="Proteomes" id="UP000190367">
    <property type="component" value="Unassembled WGS sequence"/>
</dbReference>
<accession>A0A1T4T685</accession>
<evidence type="ECO:0000256" key="1">
    <source>
        <dbReference type="PROSITE-ProRule" id="PRU01360"/>
    </source>
</evidence>
<dbReference type="FunFam" id="2.170.130.10:FF:000003">
    <property type="entry name" value="SusC/RagA family TonB-linked outer membrane protein"/>
    <property type="match status" value="1"/>
</dbReference>
<keyword evidence="1" id="KW-0812">Transmembrane</keyword>
<dbReference type="NCBIfam" id="TIGR04056">
    <property type="entry name" value="OMP_RagA_SusC"/>
    <property type="match status" value="1"/>
</dbReference>
<feature type="domain" description="TonB-dependent receptor plug" evidence="3">
    <location>
        <begin position="236"/>
        <end position="341"/>
    </location>
</feature>
<keyword evidence="1" id="KW-1134">Transmembrane beta strand</keyword>
<gene>
    <name evidence="4" type="ORF">SAMN04488128_10445</name>
</gene>
<dbReference type="Gene3D" id="2.170.130.10">
    <property type="entry name" value="TonB-dependent receptor, plug domain"/>
    <property type="match status" value="1"/>
</dbReference>
<sequence>MKFGSLRLCLKGIAGLCLLLGITSSVTQAQDAVAGVQSSPLPQHQYRKSGNIDTSPARQVLSLSNALEKVYTKYQLRIAMNEKYAKNIFVPDNLLNNGASAAIASLQKILQSYGLTLNMTGPSQYIITPAEPRPAPVTKPAAKIHVSGNVKDKLGSPLVGVTVKVIKTTVGTTTNDKGFYELDAEPTDTLEFSYIGYQTQQISVRNRLDINIEMLAKQGGLNEVVVVGFGAQKKISLVGAQSTIKPEELKLPVRSLTNALGGRLAGIVAVQRSGEPGYDGSDIWIRGISTFGSSPRGPLIIVDGVPDRSINDLDPEDVESFTVLKDASATAVYGTRGANGVILVNTKTGKPGKPQINIELNQAITKFTQLPKFVDAPTFMRLYNEGLEMRGRTPLYTEERIQQHISGEDPDLYPNVDWFKTLFNQYGQNRRANLNVRGGSEFATYYISAGYYSEVGMLKRDNLQSYNSSIKLDRYNFTTNVDASITKTTKLELGVNGYIINSNYPGIGTGALFNLATQVPPHLIPPQYSNGQWPKIPGGSYPSPYRNLTQSGYATEYRNNIRSNIRVRQQLDFILKGLSATSMFAFDSYSWNNLNRKREVQTYYATGRDSAGNLLTRVVDPGSNVLGFEVSRGGDRRFYTETALNYARKFGDHDVSGLLLYNQSDYIDGDAGDLISSIPFRVRGLSGRATYGYKSRYFAEANFGYNGSENFTPRKRYGLFPSFGAGWVISNEHFFEPLSNVLSYFKVRYTYGLSGNSNTGSRFLFLTRIKNNGDLGYTFGVPGNTTSFWGMEEDQIGSEVSWETGKRQNLGIEIKAFKDELSLIVELFKERRTGILLRQYDIPYSSGYTTDNIPYRNIGITENKGIDITAEYNKTFSKNYWVAFRGNFNFNINKNVYDGLPPWQYPWLNRTGHTIDQRFGYVALGLFSDSADIAKSPRQSGDVRPGDIKYQDLNGDGIINSYDQQAIGYGPVPRIVYGLNFSVGAKGFDLSLFFQGVAMVDFMYSGGHGTNPFYEGPTIGNLYTIATDRWTPDNPNSKPFYPRMSTRQDITTNYYASTWWLKRADYIRLKSAELGYTFGMRKLQKYGLKTLRAYVNGTNLFTISPWKIWDPELGDGRGTAYPNTTTYNFGIRASFK</sequence>
<dbReference type="InterPro" id="IPR008969">
    <property type="entry name" value="CarboxyPept-like_regulatory"/>
</dbReference>
<keyword evidence="1" id="KW-0472">Membrane</keyword>
<dbReference type="PROSITE" id="PS52016">
    <property type="entry name" value="TONB_DEPENDENT_REC_3"/>
    <property type="match status" value="1"/>
</dbReference>
<dbReference type="InterPro" id="IPR039426">
    <property type="entry name" value="TonB-dep_rcpt-like"/>
</dbReference>
<feature type="chain" id="PRO_5013318480" evidence="2">
    <location>
        <begin position="30"/>
        <end position="1136"/>
    </location>
</feature>
<feature type="signal peptide" evidence="2">
    <location>
        <begin position="1"/>
        <end position="29"/>
    </location>
</feature>